<gene>
    <name evidence="3" type="ORF">SAMN05421797_102264</name>
</gene>
<dbReference type="STRING" id="228959.SAMN05421797_102264"/>
<reference evidence="4" key="1">
    <citation type="submission" date="2017-01" db="EMBL/GenBank/DDBJ databases">
        <authorList>
            <person name="Varghese N."/>
            <person name="Submissions S."/>
        </authorList>
    </citation>
    <scope>NUCLEOTIDE SEQUENCE [LARGE SCALE GENOMIC DNA]</scope>
    <source>
        <strain evidence="4">DSM 15366</strain>
    </source>
</reference>
<dbReference type="GO" id="GO:0080120">
    <property type="term" value="P:CAAX-box protein maturation"/>
    <property type="evidence" value="ECO:0007669"/>
    <property type="project" value="UniProtKB-ARBA"/>
</dbReference>
<keyword evidence="3" id="KW-0378">Hydrolase</keyword>
<proteinExistence type="predicted"/>
<feature type="transmembrane region" description="Helical" evidence="1">
    <location>
        <begin position="58"/>
        <end position="81"/>
    </location>
</feature>
<dbReference type="EMBL" id="FTMA01000002">
    <property type="protein sequence ID" value="SIQ62412.1"/>
    <property type="molecule type" value="Genomic_DNA"/>
</dbReference>
<feature type="transmembrane region" description="Helical" evidence="1">
    <location>
        <begin position="216"/>
        <end position="236"/>
    </location>
</feature>
<evidence type="ECO:0000259" key="2">
    <source>
        <dbReference type="Pfam" id="PF02517"/>
    </source>
</evidence>
<feature type="transmembrane region" description="Helical" evidence="1">
    <location>
        <begin position="186"/>
        <end position="204"/>
    </location>
</feature>
<dbReference type="OrthoDB" id="378663at2"/>
<feature type="transmembrane region" description="Helical" evidence="1">
    <location>
        <begin position="241"/>
        <end position="259"/>
    </location>
</feature>
<dbReference type="GO" id="GO:0004175">
    <property type="term" value="F:endopeptidase activity"/>
    <property type="evidence" value="ECO:0007669"/>
    <property type="project" value="UniProtKB-ARBA"/>
</dbReference>
<evidence type="ECO:0000313" key="3">
    <source>
        <dbReference type="EMBL" id="SIQ62412.1"/>
    </source>
</evidence>
<feature type="transmembrane region" description="Helical" evidence="1">
    <location>
        <begin position="12"/>
        <end position="32"/>
    </location>
</feature>
<dbReference type="Proteomes" id="UP000186953">
    <property type="component" value="Unassembled WGS sequence"/>
</dbReference>
<keyword evidence="4" id="KW-1185">Reference proteome</keyword>
<keyword evidence="1" id="KW-0812">Transmembrane</keyword>
<keyword evidence="1" id="KW-0472">Membrane</keyword>
<dbReference type="GO" id="GO:0006508">
    <property type="term" value="P:proteolysis"/>
    <property type="evidence" value="ECO:0007669"/>
    <property type="project" value="UniProtKB-KW"/>
</dbReference>
<dbReference type="AlphaFoldDB" id="A0A1N6U9X4"/>
<sequence length="263" mass="29339">MKNKEEKKNHRWQTAISVLLLFLIGSLINIPFSREVKRLNIEAGMSNVRLNESVLDDVITIGISSLVLGTILVFIGLWFSAKTNLGAPLITRFFSKLPVAKLIDWKAIFSSVILATVVALILLGLFELQKELYPVVGKISRPSKPFYALVAFSAGISEEIMFRLGLMSLIIAILQFFRKVDNPTNKMIWTGIIISALFFGLIHLPLSKNFVELTPFSIGVTMVGNLITGSTFGWIFWKRGLLVAIMAHIVFDLVFHVIGTPFT</sequence>
<evidence type="ECO:0000256" key="1">
    <source>
        <dbReference type="SAM" id="Phobius"/>
    </source>
</evidence>
<dbReference type="InterPro" id="IPR003675">
    <property type="entry name" value="Rce1/LyrA-like_dom"/>
</dbReference>
<evidence type="ECO:0000313" key="4">
    <source>
        <dbReference type="Proteomes" id="UP000186953"/>
    </source>
</evidence>
<name>A0A1N6U9X4_9FLAO</name>
<keyword evidence="3" id="KW-0645">Protease</keyword>
<accession>A0A1N6U9X4</accession>
<keyword evidence="1" id="KW-1133">Transmembrane helix</keyword>
<feature type="transmembrane region" description="Helical" evidence="1">
    <location>
        <begin position="102"/>
        <end position="126"/>
    </location>
</feature>
<feature type="transmembrane region" description="Helical" evidence="1">
    <location>
        <begin position="146"/>
        <end position="174"/>
    </location>
</feature>
<dbReference type="Pfam" id="PF02517">
    <property type="entry name" value="Rce1-like"/>
    <property type="match status" value="1"/>
</dbReference>
<organism evidence="3 4">
    <name type="scientific">Maribacter ulvicola</name>
    <dbReference type="NCBI Taxonomy" id="228959"/>
    <lineage>
        <taxon>Bacteria</taxon>
        <taxon>Pseudomonadati</taxon>
        <taxon>Bacteroidota</taxon>
        <taxon>Flavobacteriia</taxon>
        <taxon>Flavobacteriales</taxon>
        <taxon>Flavobacteriaceae</taxon>
        <taxon>Maribacter</taxon>
    </lineage>
</organism>
<feature type="domain" description="CAAX prenyl protease 2/Lysostaphin resistance protein A-like" evidence="2">
    <location>
        <begin position="146"/>
        <end position="254"/>
    </location>
</feature>
<dbReference type="RefSeq" id="WP_076548234.1">
    <property type="nucleotide sequence ID" value="NZ_FTMA01000002.1"/>
</dbReference>
<protein>
    <submittedName>
        <fullName evidence="3">CAAX protease self-immunity</fullName>
    </submittedName>
</protein>